<evidence type="ECO:0000313" key="1">
    <source>
        <dbReference type="EMBL" id="KOF86068.1"/>
    </source>
</evidence>
<dbReference type="OrthoDB" id="5377392at2759"/>
<gene>
    <name evidence="1" type="ORF">OCBIM_22019275mg</name>
</gene>
<dbReference type="AlphaFoldDB" id="A0A0L8H9U7"/>
<sequence length="169" mass="19579">MINNSKNKENEVQYSNIYGLLLIYIELHIYIGAPKSFKCLGILRVSIRPCSYISSRFACRHAIEQTTMTTEDVCNAVRQLRKELIDDWYLTRVKSECNVDVNGDQVVPFNTFALKTSIPRIPRCDILRKIENIILKILKSLEKGIMPSLEYTNHSSWDNIKQVFSLCIF</sequence>
<name>A0A0L8H9U7_OCTBM</name>
<reference evidence="1" key="1">
    <citation type="submission" date="2015-07" db="EMBL/GenBank/DDBJ databases">
        <title>MeaNS - Measles Nucleotide Surveillance Program.</title>
        <authorList>
            <person name="Tran T."/>
            <person name="Druce J."/>
        </authorList>
    </citation>
    <scope>NUCLEOTIDE SEQUENCE</scope>
    <source>
        <strain evidence="1">UCB-OBI-ISO-001</strain>
        <tissue evidence="1">Gonad</tissue>
    </source>
</reference>
<dbReference type="EMBL" id="KQ418740">
    <property type="protein sequence ID" value="KOF86068.1"/>
    <property type="molecule type" value="Genomic_DNA"/>
</dbReference>
<protein>
    <submittedName>
        <fullName evidence="1">Uncharacterized protein</fullName>
    </submittedName>
</protein>
<accession>A0A0L8H9U7</accession>
<organism evidence="1">
    <name type="scientific">Octopus bimaculoides</name>
    <name type="common">California two-spotted octopus</name>
    <dbReference type="NCBI Taxonomy" id="37653"/>
    <lineage>
        <taxon>Eukaryota</taxon>
        <taxon>Metazoa</taxon>
        <taxon>Spiralia</taxon>
        <taxon>Lophotrochozoa</taxon>
        <taxon>Mollusca</taxon>
        <taxon>Cephalopoda</taxon>
        <taxon>Coleoidea</taxon>
        <taxon>Octopodiformes</taxon>
        <taxon>Octopoda</taxon>
        <taxon>Incirrata</taxon>
        <taxon>Octopodidae</taxon>
        <taxon>Octopus</taxon>
    </lineage>
</organism>
<proteinExistence type="predicted"/>